<sequence>MKTLFLCAGFTQFINNPGACLRAQGFCSRRCPEGLRRIGSCGFGLSCCRR</sequence>
<dbReference type="Pfam" id="PF00711">
    <property type="entry name" value="Defensin_beta"/>
    <property type="match status" value="1"/>
</dbReference>
<dbReference type="InParanoid" id="A0A674IZ03"/>
<dbReference type="InterPro" id="IPR001855">
    <property type="entry name" value="Defensin_beta-like"/>
</dbReference>
<protein>
    <recommendedName>
        <fullName evidence="1">Beta-defensin-like domain-containing protein</fullName>
    </recommendedName>
</protein>
<dbReference type="AlphaFoldDB" id="A0A674IZ03"/>
<evidence type="ECO:0000259" key="1">
    <source>
        <dbReference type="Pfam" id="PF00711"/>
    </source>
</evidence>
<dbReference type="GO" id="GO:0005576">
    <property type="term" value="C:extracellular region"/>
    <property type="evidence" value="ECO:0007669"/>
    <property type="project" value="InterPro"/>
</dbReference>
<dbReference type="SUPFAM" id="SSF57392">
    <property type="entry name" value="Defensin-like"/>
    <property type="match status" value="1"/>
</dbReference>
<name>A0A674IZ03_9SAUR</name>
<keyword evidence="3" id="KW-1185">Reference proteome</keyword>
<dbReference type="Gene3D" id="3.10.360.10">
    <property type="entry name" value="Antimicrobial Peptide, Beta-defensin 2, Chain A"/>
    <property type="match status" value="1"/>
</dbReference>
<evidence type="ECO:0000313" key="2">
    <source>
        <dbReference type="Ensembl" id="ENSTMTP00000012927.1"/>
    </source>
</evidence>
<evidence type="ECO:0000313" key="3">
    <source>
        <dbReference type="Proteomes" id="UP000472274"/>
    </source>
</evidence>
<accession>A0A674IZ03</accession>
<dbReference type="Proteomes" id="UP000472274">
    <property type="component" value="Unplaced"/>
</dbReference>
<dbReference type="GeneTree" id="ENSGT00950000185025"/>
<reference evidence="2" key="2">
    <citation type="submission" date="2025-09" db="UniProtKB">
        <authorList>
            <consortium name="Ensembl"/>
        </authorList>
    </citation>
    <scope>IDENTIFICATION</scope>
</reference>
<feature type="domain" description="Beta-defensin-like" evidence="1">
    <location>
        <begin position="17"/>
        <end position="49"/>
    </location>
</feature>
<reference evidence="2" key="1">
    <citation type="submission" date="2025-08" db="UniProtKB">
        <authorList>
            <consortium name="Ensembl"/>
        </authorList>
    </citation>
    <scope>IDENTIFICATION</scope>
</reference>
<proteinExistence type="predicted"/>
<organism evidence="2 3">
    <name type="scientific">Terrapene triunguis</name>
    <name type="common">Three-toed box turtle</name>
    <dbReference type="NCBI Taxonomy" id="2587831"/>
    <lineage>
        <taxon>Eukaryota</taxon>
        <taxon>Metazoa</taxon>
        <taxon>Chordata</taxon>
        <taxon>Craniata</taxon>
        <taxon>Vertebrata</taxon>
        <taxon>Euteleostomi</taxon>
        <taxon>Archelosauria</taxon>
        <taxon>Testudinata</taxon>
        <taxon>Testudines</taxon>
        <taxon>Cryptodira</taxon>
        <taxon>Durocryptodira</taxon>
        <taxon>Testudinoidea</taxon>
        <taxon>Emydidae</taxon>
        <taxon>Terrapene</taxon>
    </lineage>
</organism>
<dbReference type="GO" id="GO:0006952">
    <property type="term" value="P:defense response"/>
    <property type="evidence" value="ECO:0007669"/>
    <property type="project" value="InterPro"/>
</dbReference>
<dbReference type="Ensembl" id="ENSTMTT00000013373.1">
    <property type="protein sequence ID" value="ENSTMTP00000012927.1"/>
    <property type="gene ID" value="ENSTMTG00000009361.1"/>
</dbReference>